<feature type="transmembrane region" description="Helical" evidence="10">
    <location>
        <begin position="381"/>
        <end position="402"/>
    </location>
</feature>
<feature type="transmembrane region" description="Helical" evidence="10">
    <location>
        <begin position="12"/>
        <end position="36"/>
    </location>
</feature>
<evidence type="ECO:0000313" key="11">
    <source>
        <dbReference type="EMBL" id="KKB54918.1"/>
    </source>
</evidence>
<dbReference type="InterPro" id="IPR048279">
    <property type="entry name" value="MdtK-like"/>
</dbReference>
<feature type="transmembrane region" description="Helical" evidence="10">
    <location>
        <begin position="408"/>
        <end position="429"/>
    </location>
</feature>
<keyword evidence="4" id="KW-1003">Cell membrane</keyword>
<evidence type="ECO:0000256" key="9">
    <source>
        <dbReference type="ARBA" id="ARBA00031636"/>
    </source>
</evidence>
<dbReference type="EMBL" id="AQHV01000012">
    <property type="protein sequence ID" value="KKB54918.1"/>
    <property type="molecule type" value="Genomic_DNA"/>
</dbReference>
<dbReference type="HOGENOM" id="CLU_012893_6_5_10"/>
<dbReference type="GO" id="GO:0015297">
    <property type="term" value="F:antiporter activity"/>
    <property type="evidence" value="ECO:0007669"/>
    <property type="project" value="UniProtKB-KW"/>
</dbReference>
<evidence type="ECO:0000256" key="3">
    <source>
        <dbReference type="ARBA" id="ARBA00022449"/>
    </source>
</evidence>
<dbReference type="PANTHER" id="PTHR43298:SF2">
    <property type="entry name" value="FMN_FAD EXPORTER YEEO-RELATED"/>
    <property type="match status" value="1"/>
</dbReference>
<dbReference type="CDD" id="cd13133">
    <property type="entry name" value="MATE_like_7"/>
    <property type="match status" value="1"/>
</dbReference>
<feature type="transmembrane region" description="Helical" evidence="10">
    <location>
        <begin position="277"/>
        <end position="300"/>
    </location>
</feature>
<dbReference type="RefSeq" id="WP_046146328.1">
    <property type="nucleotide sequence ID" value="NZ_KQ033912.1"/>
</dbReference>
<keyword evidence="8 10" id="KW-0472">Membrane</keyword>
<gene>
    <name evidence="11" type="ORF">HMPREF1535_02671</name>
</gene>
<evidence type="ECO:0000256" key="1">
    <source>
        <dbReference type="ARBA" id="ARBA00004651"/>
    </source>
</evidence>
<feature type="transmembrane region" description="Helical" evidence="10">
    <location>
        <begin position="187"/>
        <end position="211"/>
    </location>
</feature>
<evidence type="ECO:0000256" key="2">
    <source>
        <dbReference type="ARBA" id="ARBA00022448"/>
    </source>
</evidence>
<feature type="transmembrane region" description="Helical" evidence="10">
    <location>
        <begin position="232"/>
        <end position="257"/>
    </location>
</feature>
<dbReference type="PANTHER" id="PTHR43298">
    <property type="entry name" value="MULTIDRUG RESISTANCE PROTEIN NORM-RELATED"/>
    <property type="match status" value="1"/>
</dbReference>
<dbReference type="InterPro" id="IPR002528">
    <property type="entry name" value="MATE_fam"/>
</dbReference>
<evidence type="ECO:0000256" key="8">
    <source>
        <dbReference type="ARBA" id="ARBA00023136"/>
    </source>
</evidence>
<evidence type="ECO:0000256" key="4">
    <source>
        <dbReference type="ARBA" id="ARBA00022475"/>
    </source>
</evidence>
<evidence type="ECO:0000256" key="7">
    <source>
        <dbReference type="ARBA" id="ARBA00023065"/>
    </source>
</evidence>
<comment type="caution">
    <text evidence="11">The sequence shown here is derived from an EMBL/GenBank/DDBJ whole genome shotgun (WGS) entry which is preliminary data.</text>
</comment>
<evidence type="ECO:0000256" key="5">
    <source>
        <dbReference type="ARBA" id="ARBA00022692"/>
    </source>
</evidence>
<keyword evidence="7" id="KW-0406">Ion transport</keyword>
<proteinExistence type="predicted"/>
<feature type="transmembrane region" description="Helical" evidence="10">
    <location>
        <begin position="156"/>
        <end position="175"/>
    </location>
</feature>
<dbReference type="PATRIC" id="fig|927665.4.peg.2747"/>
<keyword evidence="3" id="KW-0050">Antiport</keyword>
<evidence type="ECO:0000313" key="12">
    <source>
        <dbReference type="Proteomes" id="UP000033047"/>
    </source>
</evidence>
<organism evidence="11 12">
    <name type="scientific">Parabacteroides goldsteinii DSM 19448 = WAL 12034</name>
    <dbReference type="NCBI Taxonomy" id="927665"/>
    <lineage>
        <taxon>Bacteria</taxon>
        <taxon>Pseudomonadati</taxon>
        <taxon>Bacteroidota</taxon>
        <taxon>Bacteroidia</taxon>
        <taxon>Bacteroidales</taxon>
        <taxon>Tannerellaceae</taxon>
        <taxon>Parabacteroides</taxon>
    </lineage>
</organism>
<reference evidence="11 12" key="1">
    <citation type="submission" date="2013-04" db="EMBL/GenBank/DDBJ databases">
        <title>The Genome Sequence of Parabacteroides goldsteinii DSM 19448.</title>
        <authorList>
            <consortium name="The Broad Institute Genomics Platform"/>
            <person name="Earl A."/>
            <person name="Ward D."/>
            <person name="Feldgarden M."/>
            <person name="Gevers D."/>
            <person name="Martens E."/>
            <person name="Sakamoto M."/>
            <person name="Benno Y."/>
            <person name="Song Y."/>
            <person name="Liu C."/>
            <person name="Lee J."/>
            <person name="Bolanos M."/>
            <person name="Vaisanen M.L."/>
            <person name="Finegold S.M."/>
            <person name="Walker B."/>
            <person name="Young S."/>
            <person name="Zeng Q."/>
            <person name="Gargeya S."/>
            <person name="Fitzgerald M."/>
            <person name="Haas B."/>
            <person name="Abouelleil A."/>
            <person name="Allen A.W."/>
            <person name="Alvarado L."/>
            <person name="Arachchi H.M."/>
            <person name="Berlin A.M."/>
            <person name="Chapman S.B."/>
            <person name="Gainer-Dewar J."/>
            <person name="Goldberg J."/>
            <person name="Griggs A."/>
            <person name="Gujja S."/>
            <person name="Hansen M."/>
            <person name="Howarth C."/>
            <person name="Imamovic A."/>
            <person name="Ireland A."/>
            <person name="Larimer J."/>
            <person name="McCowan C."/>
            <person name="Murphy C."/>
            <person name="Pearson M."/>
            <person name="Poon T.W."/>
            <person name="Priest M."/>
            <person name="Roberts A."/>
            <person name="Saif S."/>
            <person name="Shea T."/>
            <person name="Sisk P."/>
            <person name="Sykes S."/>
            <person name="Wortman J."/>
            <person name="Nusbaum C."/>
            <person name="Birren B."/>
        </authorList>
    </citation>
    <scope>NUCLEOTIDE SEQUENCE [LARGE SCALE GENOMIC DNA]</scope>
    <source>
        <strain evidence="11 12">DSM 19448</strain>
    </source>
</reference>
<feature type="transmembrane region" description="Helical" evidence="10">
    <location>
        <begin position="89"/>
        <end position="110"/>
    </location>
</feature>
<dbReference type="PIRSF" id="PIRSF006603">
    <property type="entry name" value="DinF"/>
    <property type="match status" value="1"/>
</dbReference>
<name>A0A0F5JB12_9BACT</name>
<dbReference type="AlphaFoldDB" id="A0A0F5JB12"/>
<feature type="transmembrane region" description="Helical" evidence="10">
    <location>
        <begin position="312"/>
        <end position="335"/>
    </location>
</feature>
<keyword evidence="5 10" id="KW-0812">Transmembrane</keyword>
<protein>
    <recommendedName>
        <fullName evidence="9">Multidrug-efflux transporter</fullName>
    </recommendedName>
</protein>
<keyword evidence="2" id="KW-0813">Transport</keyword>
<feature type="transmembrane region" description="Helical" evidence="10">
    <location>
        <begin position="130"/>
        <end position="149"/>
    </location>
</feature>
<accession>A0A0F5JB12</accession>
<keyword evidence="6 10" id="KW-1133">Transmembrane helix</keyword>
<dbReference type="Proteomes" id="UP000033047">
    <property type="component" value="Unassembled WGS sequence"/>
</dbReference>
<evidence type="ECO:0000256" key="10">
    <source>
        <dbReference type="SAM" id="Phobius"/>
    </source>
</evidence>
<dbReference type="Pfam" id="PF01554">
    <property type="entry name" value="MatE"/>
    <property type="match status" value="2"/>
</dbReference>
<feature type="transmembrane region" description="Helical" evidence="10">
    <location>
        <begin position="48"/>
        <end position="69"/>
    </location>
</feature>
<dbReference type="STRING" id="927665.HMPREF1535_02671"/>
<evidence type="ECO:0000256" key="6">
    <source>
        <dbReference type="ARBA" id="ARBA00022989"/>
    </source>
</evidence>
<dbReference type="GO" id="GO:0005886">
    <property type="term" value="C:plasma membrane"/>
    <property type="evidence" value="ECO:0007669"/>
    <property type="project" value="UniProtKB-SubCell"/>
</dbReference>
<dbReference type="NCBIfam" id="TIGR00797">
    <property type="entry name" value="matE"/>
    <property type="match status" value="1"/>
</dbReference>
<dbReference type="GO" id="GO:0006811">
    <property type="term" value="P:monoatomic ion transport"/>
    <property type="evidence" value="ECO:0007669"/>
    <property type="project" value="UniProtKB-KW"/>
</dbReference>
<comment type="subcellular location">
    <subcellularLocation>
        <location evidence="1">Cell membrane</location>
        <topology evidence="1">Multi-pass membrane protein</topology>
    </subcellularLocation>
</comment>
<dbReference type="GO" id="GO:0042910">
    <property type="term" value="F:xenobiotic transmembrane transporter activity"/>
    <property type="evidence" value="ECO:0007669"/>
    <property type="project" value="InterPro"/>
</dbReference>
<sequence>MNFTYKQIWLINYPVMMSILMEQLINITDAIFLGHYGEVELGASALAGMYYLILYMLGFGFSLGLQVMVARRNGEQKYDETGKVFFQGLFFLVVLAVFLFLLSKWIAPVILSGLVTSDEVYGAVMDYLDWRTFGLLFTFPALAFRSFFVGIIKTKVLTVGAVVMVTTNILLNYLLIFGHAGFPRLGISGAALASTLSELSFLIVFLVYIFREVDKRQYGLRPVYDGRLLLRLLHLSVWSMMHAFISVAPWFFFFVMIEHLGENILAVANIIRSISTVFFVIVCSFSTTTGSLVSNLIGAGEYAKVMPLCRKMVCLGYFVGLPLIVLTFFFSDAVLGVYTKNEELIRIAFWPFTVMLANYLFSVAAHIYCNAVTGTGRTRTAFLFEVVTTVFYVIYLYVLSATPNLPLAVYWTTEHIYVLSLFVLSYWYMKCVYKKTYRL</sequence>
<feature type="transmembrane region" description="Helical" evidence="10">
    <location>
        <begin position="347"/>
        <end position="369"/>
    </location>
</feature>
<dbReference type="InterPro" id="IPR050222">
    <property type="entry name" value="MATE_MdtK"/>
</dbReference>